<dbReference type="PANTHER" id="PTHR46696:SF6">
    <property type="entry name" value="P450, PUTATIVE (EUROFUNG)-RELATED"/>
    <property type="match status" value="1"/>
</dbReference>
<comment type="similarity">
    <text evidence="1 7">Belongs to the cytochrome P450 family.</text>
</comment>
<evidence type="ECO:0000256" key="4">
    <source>
        <dbReference type="ARBA" id="ARBA00023002"/>
    </source>
</evidence>
<evidence type="ECO:0000256" key="2">
    <source>
        <dbReference type="ARBA" id="ARBA00022617"/>
    </source>
</evidence>
<dbReference type="EMBL" id="FNCC01000025">
    <property type="protein sequence ID" value="SDH50849.1"/>
    <property type="molecule type" value="Genomic_DNA"/>
</dbReference>
<keyword evidence="9" id="KW-1185">Reference proteome</keyword>
<dbReference type="GO" id="GO:0020037">
    <property type="term" value="F:heme binding"/>
    <property type="evidence" value="ECO:0007669"/>
    <property type="project" value="InterPro"/>
</dbReference>
<evidence type="ECO:0000256" key="6">
    <source>
        <dbReference type="ARBA" id="ARBA00023033"/>
    </source>
</evidence>
<dbReference type="InterPro" id="IPR001128">
    <property type="entry name" value="Cyt_P450"/>
</dbReference>
<proteinExistence type="inferred from homology"/>
<sequence>MVSFPVPGSGYAGPAPEYARFRASSPVVRLPAAGGGHCWVATTQDSVRVVLDDVRFSRAASYEPSAPTFPGLFQAPPGMIISLDPPAHTRLRDLASQAFSADLIESMRPGIERLVGELLDRAGEEALEGPVDLLGRFTFPLAIIAISDLLGVPAAERDTFARLIREFAAVDAPEVAAAAGERLGEYMAALVFAKMAEPGDDVLSALTRARVGDDRLEPGELIGLGYTLLGAGGDSTACHLASSVLTLLGHHRDTWLRLGEHPEEVPAAVEELLRWISLSTNDTTGLPRIALEDVTLFGVTIPKGDAVFVSTTSANRDETVFPDPDTLDFGRRDNAHIAFGYGIHRCLGAPLARIELTTAVEELTRRFPAARLAVAEEDLEWHPTDMNHRLAALPVDLHGKGF</sequence>
<evidence type="ECO:0000313" key="9">
    <source>
        <dbReference type="Proteomes" id="UP000199623"/>
    </source>
</evidence>
<dbReference type="GO" id="GO:0005506">
    <property type="term" value="F:iron ion binding"/>
    <property type="evidence" value="ECO:0007669"/>
    <property type="project" value="InterPro"/>
</dbReference>
<dbReference type="AlphaFoldDB" id="A0A1G8D0E1"/>
<dbReference type="PROSITE" id="PS00086">
    <property type="entry name" value="CYTOCHROME_P450"/>
    <property type="match status" value="1"/>
</dbReference>
<accession>A0A1G8D0E1</accession>
<evidence type="ECO:0000313" key="8">
    <source>
        <dbReference type="EMBL" id="SDH50849.1"/>
    </source>
</evidence>
<evidence type="ECO:0000256" key="7">
    <source>
        <dbReference type="RuleBase" id="RU000461"/>
    </source>
</evidence>
<dbReference type="Proteomes" id="UP000199623">
    <property type="component" value="Unassembled WGS sequence"/>
</dbReference>
<keyword evidence="4 7" id="KW-0560">Oxidoreductase</keyword>
<name>A0A1G8D0E1_9PSEU</name>
<reference evidence="9" key="1">
    <citation type="submission" date="2016-10" db="EMBL/GenBank/DDBJ databases">
        <authorList>
            <person name="Varghese N."/>
            <person name="Submissions S."/>
        </authorList>
    </citation>
    <scope>NUCLEOTIDE SEQUENCE [LARGE SCALE GENOMIC DNA]</scope>
    <source>
        <strain evidence="9">CGMCC 4.3506</strain>
    </source>
</reference>
<dbReference type="GO" id="GO:0004497">
    <property type="term" value="F:monooxygenase activity"/>
    <property type="evidence" value="ECO:0007669"/>
    <property type="project" value="UniProtKB-KW"/>
</dbReference>
<dbReference type="InterPro" id="IPR002397">
    <property type="entry name" value="Cyt_P450_B"/>
</dbReference>
<dbReference type="PANTHER" id="PTHR46696">
    <property type="entry name" value="P450, PUTATIVE (EUROFUNG)-RELATED"/>
    <property type="match status" value="1"/>
</dbReference>
<organism evidence="8 9">
    <name type="scientific">Lentzea fradiae</name>
    <dbReference type="NCBI Taxonomy" id="200378"/>
    <lineage>
        <taxon>Bacteria</taxon>
        <taxon>Bacillati</taxon>
        <taxon>Actinomycetota</taxon>
        <taxon>Actinomycetes</taxon>
        <taxon>Pseudonocardiales</taxon>
        <taxon>Pseudonocardiaceae</taxon>
        <taxon>Lentzea</taxon>
    </lineage>
</organism>
<dbReference type="InterPro" id="IPR017972">
    <property type="entry name" value="Cyt_P450_CS"/>
</dbReference>
<evidence type="ECO:0000256" key="3">
    <source>
        <dbReference type="ARBA" id="ARBA00022723"/>
    </source>
</evidence>
<gene>
    <name evidence="8" type="ORF">SAMN05216553_12541</name>
</gene>
<dbReference type="GO" id="GO:0016705">
    <property type="term" value="F:oxidoreductase activity, acting on paired donors, with incorporation or reduction of molecular oxygen"/>
    <property type="evidence" value="ECO:0007669"/>
    <property type="project" value="InterPro"/>
</dbReference>
<keyword evidence="6 7" id="KW-0503">Monooxygenase</keyword>
<dbReference type="CDD" id="cd11031">
    <property type="entry name" value="Cyp158A-like"/>
    <property type="match status" value="1"/>
</dbReference>
<dbReference type="OrthoDB" id="3218463at2"/>
<keyword evidence="2 7" id="KW-0349">Heme</keyword>
<keyword evidence="5 7" id="KW-0408">Iron</keyword>
<dbReference type="Pfam" id="PF00067">
    <property type="entry name" value="p450"/>
    <property type="match status" value="1"/>
</dbReference>
<protein>
    <submittedName>
        <fullName evidence="8">Nocardicin N-oxygenase</fullName>
    </submittedName>
</protein>
<evidence type="ECO:0000256" key="5">
    <source>
        <dbReference type="ARBA" id="ARBA00023004"/>
    </source>
</evidence>
<dbReference type="PRINTS" id="PR00359">
    <property type="entry name" value="BP450"/>
</dbReference>
<dbReference type="InterPro" id="IPR036396">
    <property type="entry name" value="Cyt_P450_sf"/>
</dbReference>
<dbReference type="FunFam" id="1.10.630.10:FF:000018">
    <property type="entry name" value="Cytochrome P450 monooxygenase"/>
    <property type="match status" value="1"/>
</dbReference>
<dbReference type="RefSeq" id="WP_143036189.1">
    <property type="nucleotide sequence ID" value="NZ_FNCC01000025.1"/>
</dbReference>
<dbReference type="STRING" id="200378.SAMN05216553_12541"/>
<keyword evidence="3 7" id="KW-0479">Metal-binding</keyword>
<dbReference type="SUPFAM" id="SSF48264">
    <property type="entry name" value="Cytochrome P450"/>
    <property type="match status" value="1"/>
</dbReference>
<evidence type="ECO:0000256" key="1">
    <source>
        <dbReference type="ARBA" id="ARBA00010617"/>
    </source>
</evidence>
<dbReference type="PRINTS" id="PR00385">
    <property type="entry name" value="P450"/>
</dbReference>
<dbReference type="Gene3D" id="1.10.630.10">
    <property type="entry name" value="Cytochrome P450"/>
    <property type="match status" value="1"/>
</dbReference>